<name>A0A255Z4D8_9FLAO</name>
<dbReference type="AlphaFoldDB" id="A0A255Z4D8"/>
<dbReference type="InterPro" id="IPR001789">
    <property type="entry name" value="Sig_transdc_resp-reg_receiver"/>
</dbReference>
<evidence type="ECO:0000313" key="3">
    <source>
        <dbReference type="EMBL" id="OYQ36326.1"/>
    </source>
</evidence>
<evidence type="ECO:0000256" key="1">
    <source>
        <dbReference type="PROSITE-ProRule" id="PRU00169"/>
    </source>
</evidence>
<feature type="domain" description="Response regulatory" evidence="2">
    <location>
        <begin position="7"/>
        <end position="127"/>
    </location>
</feature>
<dbReference type="PANTHER" id="PTHR44520:SF2">
    <property type="entry name" value="RESPONSE REGULATOR RCP1"/>
    <property type="match status" value="1"/>
</dbReference>
<dbReference type="EMBL" id="NOXV01000273">
    <property type="protein sequence ID" value="OYQ36326.1"/>
    <property type="molecule type" value="Genomic_DNA"/>
</dbReference>
<comment type="caution">
    <text evidence="3">The sequence shown here is derived from an EMBL/GenBank/DDBJ whole genome shotgun (WGS) entry which is preliminary data.</text>
</comment>
<gene>
    <name evidence="3" type="ORF">CHU92_09910</name>
</gene>
<organism evidence="3 4">
    <name type="scientific">Flavobacterium cyanobacteriorum</name>
    <dbReference type="NCBI Taxonomy" id="2022802"/>
    <lineage>
        <taxon>Bacteria</taxon>
        <taxon>Pseudomonadati</taxon>
        <taxon>Bacteroidota</taxon>
        <taxon>Flavobacteriia</taxon>
        <taxon>Flavobacteriales</taxon>
        <taxon>Flavobacteriaceae</taxon>
        <taxon>Flavobacterium</taxon>
    </lineage>
</organism>
<evidence type="ECO:0000259" key="2">
    <source>
        <dbReference type="PROSITE" id="PS50110"/>
    </source>
</evidence>
<dbReference type="Pfam" id="PF00072">
    <property type="entry name" value="Response_reg"/>
    <property type="match status" value="1"/>
</dbReference>
<dbReference type="SUPFAM" id="SSF52172">
    <property type="entry name" value="CheY-like"/>
    <property type="match status" value="1"/>
</dbReference>
<dbReference type="Proteomes" id="UP000216605">
    <property type="component" value="Unassembled WGS sequence"/>
</dbReference>
<reference evidence="3 4" key="1">
    <citation type="submission" date="2017-07" db="EMBL/GenBank/DDBJ databases">
        <title>Flavobacterium cyanobacteriorum sp. nov., isolated from cyanobacterial aggregates in a eutrophic lake.</title>
        <authorList>
            <person name="Cai H."/>
        </authorList>
    </citation>
    <scope>NUCLEOTIDE SEQUENCE [LARGE SCALE GENOMIC DNA]</scope>
    <source>
        <strain evidence="3 4">TH021</strain>
    </source>
</reference>
<proteinExistence type="predicted"/>
<sequence length="147" mass="16807">MYPEKLHILLAEDDTDDRLLFEDAFNDVKIKYTLIIFDNGSDLVAYLHDSDILPHIIFLNLNIPGKTGLECLQEIRNNSRLKDISVAIYSTCSNNTSVEETFIAGANIYIKKTGNFTALKKIISDVVHINWQYVTDGLNRENFMISY</sequence>
<dbReference type="PANTHER" id="PTHR44520">
    <property type="entry name" value="RESPONSE REGULATOR RCP1-RELATED"/>
    <property type="match status" value="1"/>
</dbReference>
<comment type="caution">
    <text evidence="1">Lacks conserved residue(s) required for the propagation of feature annotation.</text>
</comment>
<dbReference type="PROSITE" id="PS50110">
    <property type="entry name" value="RESPONSE_REGULATORY"/>
    <property type="match status" value="1"/>
</dbReference>
<keyword evidence="4" id="KW-1185">Reference proteome</keyword>
<dbReference type="RefSeq" id="WP_094415122.1">
    <property type="nucleotide sequence ID" value="NZ_NOXV01000273.1"/>
</dbReference>
<dbReference type="GO" id="GO:0000160">
    <property type="term" value="P:phosphorelay signal transduction system"/>
    <property type="evidence" value="ECO:0007669"/>
    <property type="project" value="InterPro"/>
</dbReference>
<accession>A0A255Z4D8</accession>
<dbReference type="InterPro" id="IPR052893">
    <property type="entry name" value="TCS_response_regulator"/>
</dbReference>
<protein>
    <submittedName>
        <fullName evidence="3">Response regulator</fullName>
    </submittedName>
</protein>
<evidence type="ECO:0000313" key="4">
    <source>
        <dbReference type="Proteomes" id="UP000216605"/>
    </source>
</evidence>
<dbReference type="OrthoDB" id="7631574at2"/>
<dbReference type="SMART" id="SM00448">
    <property type="entry name" value="REC"/>
    <property type="match status" value="1"/>
</dbReference>
<dbReference type="Gene3D" id="3.40.50.2300">
    <property type="match status" value="1"/>
</dbReference>
<dbReference type="InterPro" id="IPR011006">
    <property type="entry name" value="CheY-like_superfamily"/>
</dbReference>